<dbReference type="InterPro" id="IPR050317">
    <property type="entry name" value="Plant_Fungal_Acyltransferase"/>
</dbReference>
<comment type="caution">
    <text evidence="2">The sequence shown here is derived from an EMBL/GenBank/DDBJ whole genome shotgun (WGS) entry which is preliminary data.</text>
</comment>
<name>A0A200Q3A5_MACCD</name>
<dbReference type="Gene3D" id="3.30.559.10">
    <property type="entry name" value="Chloramphenicol acetyltransferase-like domain"/>
    <property type="match status" value="1"/>
</dbReference>
<evidence type="ECO:0000256" key="1">
    <source>
        <dbReference type="ARBA" id="ARBA00009861"/>
    </source>
</evidence>
<dbReference type="PANTHER" id="PTHR31642:SF278">
    <property type="entry name" value="TRYPTAMINE HYDROXYCINNAMOYLTRANSFERASE 1"/>
    <property type="match status" value="1"/>
</dbReference>
<keyword evidence="3" id="KW-1185">Reference proteome</keyword>
<dbReference type="OrthoDB" id="1922624at2759"/>
<comment type="similarity">
    <text evidence="1">Belongs to the plant acyltransferase family.</text>
</comment>
<dbReference type="Proteomes" id="UP000195402">
    <property type="component" value="Unassembled WGS sequence"/>
</dbReference>
<dbReference type="AlphaFoldDB" id="A0A200Q3A5"/>
<accession>A0A200Q3A5</accession>
<dbReference type="PANTHER" id="PTHR31642">
    <property type="entry name" value="TRICHOTHECENE 3-O-ACETYLTRANSFERASE"/>
    <property type="match status" value="1"/>
</dbReference>
<dbReference type="InterPro" id="IPR023213">
    <property type="entry name" value="CAT-like_dom_sf"/>
</dbReference>
<evidence type="ECO:0000313" key="3">
    <source>
        <dbReference type="Proteomes" id="UP000195402"/>
    </source>
</evidence>
<gene>
    <name evidence="2" type="ORF">BVC80_8875g12</name>
</gene>
<dbReference type="EMBL" id="MVGT01003197">
    <property type="protein sequence ID" value="OVA04937.1"/>
    <property type="molecule type" value="Genomic_DNA"/>
</dbReference>
<dbReference type="InParanoid" id="A0A200Q3A5"/>
<proteinExistence type="inferred from homology"/>
<dbReference type="STRING" id="56857.A0A200Q3A5"/>
<protein>
    <submittedName>
        <fullName evidence="2">Transferase</fullName>
    </submittedName>
</protein>
<evidence type="ECO:0000313" key="2">
    <source>
        <dbReference type="EMBL" id="OVA04937.1"/>
    </source>
</evidence>
<keyword evidence="2" id="KW-0808">Transferase</keyword>
<organism evidence="2 3">
    <name type="scientific">Macleaya cordata</name>
    <name type="common">Five-seeded plume-poppy</name>
    <name type="synonym">Bocconia cordata</name>
    <dbReference type="NCBI Taxonomy" id="56857"/>
    <lineage>
        <taxon>Eukaryota</taxon>
        <taxon>Viridiplantae</taxon>
        <taxon>Streptophyta</taxon>
        <taxon>Embryophyta</taxon>
        <taxon>Tracheophyta</taxon>
        <taxon>Spermatophyta</taxon>
        <taxon>Magnoliopsida</taxon>
        <taxon>Ranunculales</taxon>
        <taxon>Papaveraceae</taxon>
        <taxon>Papaveroideae</taxon>
        <taxon>Macleaya</taxon>
    </lineage>
</organism>
<reference evidence="2 3" key="1">
    <citation type="journal article" date="2017" name="Mol. Plant">
        <title>The Genome of Medicinal Plant Macleaya cordata Provides New Insights into Benzylisoquinoline Alkaloids Metabolism.</title>
        <authorList>
            <person name="Liu X."/>
            <person name="Liu Y."/>
            <person name="Huang P."/>
            <person name="Ma Y."/>
            <person name="Qing Z."/>
            <person name="Tang Q."/>
            <person name="Cao H."/>
            <person name="Cheng P."/>
            <person name="Zheng Y."/>
            <person name="Yuan Z."/>
            <person name="Zhou Y."/>
            <person name="Liu J."/>
            <person name="Tang Z."/>
            <person name="Zhuo Y."/>
            <person name="Zhang Y."/>
            <person name="Yu L."/>
            <person name="Huang J."/>
            <person name="Yang P."/>
            <person name="Peng Q."/>
            <person name="Zhang J."/>
            <person name="Jiang W."/>
            <person name="Zhang Z."/>
            <person name="Lin K."/>
            <person name="Ro D.K."/>
            <person name="Chen X."/>
            <person name="Xiong X."/>
            <person name="Shang Y."/>
            <person name="Huang S."/>
            <person name="Zeng J."/>
        </authorList>
    </citation>
    <scope>NUCLEOTIDE SEQUENCE [LARGE SCALE GENOMIC DNA]</scope>
    <source>
        <strain evidence="3">cv. BLH2017</strain>
        <tissue evidence="2">Root</tissue>
    </source>
</reference>
<sequence>MAIGLINNTILKPSCSSSSSDEQSVILVPLTIFDKATFDLHVAVLYTFKPPMPSNEVMKEALSKVFDHYPHLAGRFTTDNQGRTCILLNNAGIRVTETYVPTTMTEQLPFDPSKDVSHLLPPTEGVVELFQVQLNRYACTVDLLSVIRLITVSPMANPRALSLLRGLGLYVGST</sequence>
<dbReference type="GO" id="GO:0016747">
    <property type="term" value="F:acyltransferase activity, transferring groups other than amino-acyl groups"/>
    <property type="evidence" value="ECO:0007669"/>
    <property type="project" value="TreeGrafter"/>
</dbReference>
<dbReference type="Pfam" id="PF02458">
    <property type="entry name" value="Transferase"/>
    <property type="match status" value="1"/>
</dbReference>
<dbReference type="OMA" id="QGHTCIT"/>